<organism evidence="1 2">
    <name type="scientific">Actinomadura luzonensis</name>
    <dbReference type="NCBI Taxonomy" id="2805427"/>
    <lineage>
        <taxon>Bacteria</taxon>
        <taxon>Bacillati</taxon>
        <taxon>Actinomycetota</taxon>
        <taxon>Actinomycetes</taxon>
        <taxon>Streptosporangiales</taxon>
        <taxon>Thermomonosporaceae</taxon>
        <taxon>Actinomadura</taxon>
    </lineage>
</organism>
<dbReference type="InterPro" id="IPR016024">
    <property type="entry name" value="ARM-type_fold"/>
</dbReference>
<dbReference type="Pfam" id="PF13646">
    <property type="entry name" value="HEAT_2"/>
    <property type="match status" value="1"/>
</dbReference>
<accession>A0ABT0FVC0</accession>
<dbReference type="SUPFAM" id="SSF48371">
    <property type="entry name" value="ARM repeat"/>
    <property type="match status" value="1"/>
</dbReference>
<gene>
    <name evidence="1" type="ORF">MF672_021105</name>
</gene>
<dbReference type="RefSeq" id="WP_242382701.1">
    <property type="nucleotide sequence ID" value="NZ_JAKRKC020000001.1"/>
</dbReference>
<evidence type="ECO:0000313" key="2">
    <source>
        <dbReference type="Proteomes" id="UP001317259"/>
    </source>
</evidence>
<dbReference type="EMBL" id="JAKRKC020000001">
    <property type="protein sequence ID" value="MCK2216280.1"/>
    <property type="molecule type" value="Genomic_DNA"/>
</dbReference>
<evidence type="ECO:0000313" key="1">
    <source>
        <dbReference type="EMBL" id="MCK2216280.1"/>
    </source>
</evidence>
<sequence length="161" mass="17739">MREQTWETQYQMIMALGMCGYTPALPTLQNLATSPDMHLEATTVTALGDAIVRLGRSSADDASPILWCLESNNDDLINGALRAMATLQMVPNDGAVDTIISSVSERDPLDMLRFWTAVAAAGWPRERVRDFLVQCTMSGRTDTSEAAKAALAEKYYTYRVL</sequence>
<reference evidence="1 2" key="1">
    <citation type="submission" date="2022-04" db="EMBL/GenBank/DDBJ databases">
        <title>Genome draft of Actinomadura sp. ATCC 31491.</title>
        <authorList>
            <person name="Shi X."/>
            <person name="Du Y."/>
        </authorList>
    </citation>
    <scope>NUCLEOTIDE SEQUENCE [LARGE SCALE GENOMIC DNA]</scope>
    <source>
        <strain evidence="1 2">ATCC 31491</strain>
    </source>
</reference>
<keyword evidence="2" id="KW-1185">Reference proteome</keyword>
<name>A0ABT0FVC0_9ACTN</name>
<protein>
    <submittedName>
        <fullName evidence="1">HEAT repeat domain-containing protein</fullName>
    </submittedName>
</protein>
<proteinExistence type="predicted"/>
<dbReference type="Proteomes" id="UP001317259">
    <property type="component" value="Unassembled WGS sequence"/>
</dbReference>
<comment type="caution">
    <text evidence="1">The sequence shown here is derived from an EMBL/GenBank/DDBJ whole genome shotgun (WGS) entry which is preliminary data.</text>
</comment>
<dbReference type="Gene3D" id="1.25.10.10">
    <property type="entry name" value="Leucine-rich Repeat Variant"/>
    <property type="match status" value="1"/>
</dbReference>
<dbReference type="InterPro" id="IPR011989">
    <property type="entry name" value="ARM-like"/>
</dbReference>